<evidence type="ECO:0000313" key="1">
    <source>
        <dbReference type="EMBL" id="ANB72629.1"/>
    </source>
</evidence>
<dbReference type="Proteomes" id="UP000076852">
    <property type="component" value="Chromosome 1"/>
</dbReference>
<accession>A0A160FJT0</accession>
<evidence type="ECO:0000313" key="2">
    <source>
        <dbReference type="Proteomes" id="UP000076852"/>
    </source>
</evidence>
<gene>
    <name evidence="1" type="ORF">AYM40_09805</name>
</gene>
<dbReference type="KEGG" id="buz:AYM40_09805"/>
<dbReference type="EMBL" id="CP014578">
    <property type="protein sequence ID" value="ANB72629.1"/>
    <property type="molecule type" value="Genomic_DNA"/>
</dbReference>
<keyword evidence="2" id="KW-1185">Reference proteome</keyword>
<dbReference type="STRING" id="1804984.AYM40_09805"/>
<dbReference type="AlphaFoldDB" id="A0A160FJT0"/>
<protein>
    <submittedName>
        <fullName evidence="1">Uncharacterized protein</fullName>
    </submittedName>
</protein>
<organism evidence="1 2">
    <name type="scientific">Paraburkholderia phytofirmans OLGA172</name>
    <dbReference type="NCBI Taxonomy" id="1417228"/>
    <lineage>
        <taxon>Bacteria</taxon>
        <taxon>Pseudomonadati</taxon>
        <taxon>Pseudomonadota</taxon>
        <taxon>Betaproteobacteria</taxon>
        <taxon>Burkholderiales</taxon>
        <taxon>Burkholderiaceae</taxon>
        <taxon>Paraburkholderia</taxon>
    </lineage>
</organism>
<reference evidence="1 2" key="1">
    <citation type="journal article" date="2016" name="Gene">
        <title>PacBio SMRT assembly of a complex multi-replicon genome reveals chlorocatechol degradative operon in a region of genome plasticity.</title>
        <authorList>
            <person name="Ricker N."/>
            <person name="Shen S.Y."/>
            <person name="Goordial J."/>
            <person name="Jin S."/>
            <person name="Fulthorpe R.R."/>
        </authorList>
    </citation>
    <scope>NUCLEOTIDE SEQUENCE [LARGE SCALE GENOMIC DNA]</scope>
    <source>
        <strain evidence="1 2">OLGA172</strain>
    </source>
</reference>
<sequence>MESALLAVAVLSVVCFANWLKNEIDSAVRGRGQLEVGDSRGNCAEDTAAGVSPNDYDTIWCGVANR</sequence>
<name>A0A160FJT0_9BURK</name>
<proteinExistence type="predicted"/>